<evidence type="ECO:0000313" key="1">
    <source>
        <dbReference type="EMBL" id="MBC9178372.1"/>
    </source>
</evidence>
<dbReference type="InterPro" id="IPR036629">
    <property type="entry name" value="YjbJ_sf"/>
</dbReference>
<dbReference type="Gene3D" id="1.10.1470.10">
    <property type="entry name" value="YjbJ"/>
    <property type="match status" value="1"/>
</dbReference>
<name>A0ABR7R999_9PROT</name>
<dbReference type="Proteomes" id="UP000603940">
    <property type="component" value="Unassembled WGS sequence"/>
</dbReference>
<proteinExistence type="predicted"/>
<gene>
    <name evidence="1" type="ORF">IBL25_15610</name>
</gene>
<organism evidence="1 2">
    <name type="scientific">Pseudoroseomonas ludipueritiae</name>
    <dbReference type="NCBI Taxonomy" id="198093"/>
    <lineage>
        <taxon>Bacteria</taxon>
        <taxon>Pseudomonadati</taxon>
        <taxon>Pseudomonadota</taxon>
        <taxon>Alphaproteobacteria</taxon>
        <taxon>Acetobacterales</taxon>
        <taxon>Acetobacteraceae</taxon>
        <taxon>Pseudoroseomonas</taxon>
    </lineage>
</organism>
<sequence>MTRDHMAGCWKQLTGMAREGWGRLLADEAIIRRGRRDRLLGRILQRHGMALNALRPSIHHGGRA</sequence>
<dbReference type="EMBL" id="JACTUZ010000074">
    <property type="protein sequence ID" value="MBC9178372.1"/>
    <property type="molecule type" value="Genomic_DNA"/>
</dbReference>
<evidence type="ECO:0000313" key="2">
    <source>
        <dbReference type="Proteomes" id="UP000603940"/>
    </source>
</evidence>
<comment type="caution">
    <text evidence="1">The sequence shown here is derived from an EMBL/GenBank/DDBJ whole genome shotgun (WGS) entry which is preliminary data.</text>
</comment>
<accession>A0ABR7R999</accession>
<keyword evidence="2" id="KW-1185">Reference proteome</keyword>
<dbReference type="RefSeq" id="WP_187779471.1">
    <property type="nucleotide sequence ID" value="NZ_JACTUZ010000074.1"/>
</dbReference>
<protein>
    <submittedName>
        <fullName evidence="1">CsbD family protein</fullName>
    </submittedName>
</protein>
<dbReference type="SUPFAM" id="SSF69047">
    <property type="entry name" value="Hypothetical protein YjbJ"/>
    <property type="match status" value="1"/>
</dbReference>
<reference evidence="1 2" key="1">
    <citation type="journal article" date="2009" name="Int. J. Syst. Evol. Microbiol.">
        <title>Transfer of Teichococcus ludipueritiae and Muricoccus roseus to the genus Roseomonas, as Roseomonas ludipueritiae comb. nov. and Roseomonas rosea comb. nov., respectively, and emended description of the genus Roseomonas.</title>
        <authorList>
            <person name="Sanchez-Porro C."/>
            <person name="Gallego V."/>
            <person name="Busse H.J."/>
            <person name="Kampfer P."/>
            <person name="Ventosa A."/>
        </authorList>
    </citation>
    <scope>NUCLEOTIDE SEQUENCE [LARGE SCALE GENOMIC DNA]</scope>
    <source>
        <strain evidence="1 2">DSM 14915</strain>
    </source>
</reference>